<dbReference type="GO" id="GO:0020037">
    <property type="term" value="F:heme binding"/>
    <property type="evidence" value="ECO:0007669"/>
    <property type="project" value="InterPro"/>
</dbReference>
<dbReference type="GO" id="GO:0005506">
    <property type="term" value="F:iron ion binding"/>
    <property type="evidence" value="ECO:0007669"/>
    <property type="project" value="InterPro"/>
</dbReference>
<comment type="caution">
    <text evidence="8">The sequence shown here is derived from an EMBL/GenBank/DDBJ whole genome shotgun (WGS) entry which is preliminary data.</text>
</comment>
<dbReference type="InterPro" id="IPR001128">
    <property type="entry name" value="Cyt_P450"/>
</dbReference>
<dbReference type="PROSITE" id="PS00086">
    <property type="entry name" value="CYTOCHROME_P450"/>
    <property type="match status" value="1"/>
</dbReference>
<organism evidence="8 9">
    <name type="scientific">Coniophora puteana (strain RWD-64-598)</name>
    <name type="common">Brown rot fungus</name>
    <dbReference type="NCBI Taxonomy" id="741705"/>
    <lineage>
        <taxon>Eukaryota</taxon>
        <taxon>Fungi</taxon>
        <taxon>Dikarya</taxon>
        <taxon>Basidiomycota</taxon>
        <taxon>Agaricomycotina</taxon>
        <taxon>Agaricomycetes</taxon>
        <taxon>Agaricomycetidae</taxon>
        <taxon>Boletales</taxon>
        <taxon>Coniophorineae</taxon>
        <taxon>Coniophoraceae</taxon>
        <taxon>Coniophora</taxon>
    </lineage>
</organism>
<evidence type="ECO:0000313" key="9">
    <source>
        <dbReference type="Proteomes" id="UP000053558"/>
    </source>
</evidence>
<dbReference type="InterPro" id="IPR002403">
    <property type="entry name" value="Cyt_P450_E_grp-IV"/>
</dbReference>
<accession>A0A5M3MWR4</accession>
<dbReference type="PANTHER" id="PTHR46206">
    <property type="entry name" value="CYTOCHROME P450"/>
    <property type="match status" value="1"/>
</dbReference>
<dbReference type="OMA" id="ECEADNQ"/>
<dbReference type="AlphaFoldDB" id="A0A5M3MWR4"/>
<evidence type="ECO:0000313" key="8">
    <source>
        <dbReference type="EMBL" id="EIW83582.1"/>
    </source>
</evidence>
<keyword evidence="5 6" id="KW-0408">Iron</keyword>
<gene>
    <name evidence="8" type="ORF">CONPUDRAFT_99092</name>
</gene>
<keyword evidence="3 6" id="KW-0479">Metal-binding</keyword>
<evidence type="ECO:0000256" key="2">
    <source>
        <dbReference type="ARBA" id="ARBA00010617"/>
    </source>
</evidence>
<sequence>MDAEPISVHLLAILSWASEEPLRAGGIVGLTVVLGYALTRAFKSDPLSHIPIVGPKSYVGSYIYALKHAVRMQPAIREGYLKYGGRPFRIPTLYGWQVVLASPDLLKEVGRAPDDSLSFFEAANQDFKLEHTMAHRSHHTHLHVPVIQNRLTRNLARLFTDIREEIVAAFNDGLGLQGNDWKAIPAHDMAANVVARTSNRVFVGLPYCRDPEYIDLCIRFTLDIAKAAITIKLFPKILSPLVARYLTNAHNNLQHAHKLLGPMIEERLRLEAELGDEWTEKPNDLLSWCIDESKGIERTPYEIARRILVINFAAIHTSSNNFCQALFNIAAYPSYVPALREEVSRIVTAEGWTKAAMGKMVKLESFLAETMRLEGLNILTMQRKAMHDITLSDGTFVPVGTVVAVAADVRHLDPALHGDEPETFDPWRFLKHDGPSPADGVEGEEGEDKVQNRVVSVNEDWLVFGYGRHACPGRFFVVNELKAMLAHVLVTYDVKLMDDARGERPASFVLGASRAANQTAKVMFRKRAD</sequence>
<dbReference type="InterPro" id="IPR036396">
    <property type="entry name" value="Cyt_P450_sf"/>
</dbReference>
<dbReference type="KEGG" id="cput:CONPUDRAFT_99092"/>
<comment type="similarity">
    <text evidence="2 7">Belongs to the cytochrome P450 family.</text>
</comment>
<dbReference type="EMBL" id="JH711575">
    <property type="protein sequence ID" value="EIW83582.1"/>
    <property type="molecule type" value="Genomic_DNA"/>
</dbReference>
<dbReference type="RefSeq" id="XP_007765550.1">
    <property type="nucleotide sequence ID" value="XM_007767360.1"/>
</dbReference>
<comment type="cofactor">
    <cofactor evidence="1 6">
        <name>heme</name>
        <dbReference type="ChEBI" id="CHEBI:30413"/>
    </cofactor>
</comment>
<dbReference type="InterPro" id="IPR017972">
    <property type="entry name" value="Cyt_P450_CS"/>
</dbReference>
<dbReference type="Gene3D" id="1.10.630.10">
    <property type="entry name" value="Cytochrome P450"/>
    <property type="match status" value="1"/>
</dbReference>
<proteinExistence type="inferred from homology"/>
<dbReference type="CDD" id="cd11041">
    <property type="entry name" value="CYP503A1-like"/>
    <property type="match status" value="1"/>
</dbReference>
<evidence type="ECO:0000256" key="3">
    <source>
        <dbReference type="ARBA" id="ARBA00022723"/>
    </source>
</evidence>
<keyword evidence="7" id="KW-0503">Monooxygenase</keyword>
<dbReference type="PRINTS" id="PR00465">
    <property type="entry name" value="EP450IV"/>
</dbReference>
<dbReference type="GeneID" id="19211917"/>
<keyword evidence="6 7" id="KW-0349">Heme</keyword>
<feature type="binding site" description="axial binding residue" evidence="6">
    <location>
        <position position="471"/>
    </location>
    <ligand>
        <name>heme</name>
        <dbReference type="ChEBI" id="CHEBI:30413"/>
    </ligand>
    <ligandPart>
        <name>Fe</name>
        <dbReference type="ChEBI" id="CHEBI:18248"/>
    </ligandPart>
</feature>
<evidence type="ECO:0000256" key="4">
    <source>
        <dbReference type="ARBA" id="ARBA00023002"/>
    </source>
</evidence>
<dbReference type="GO" id="GO:0016705">
    <property type="term" value="F:oxidoreductase activity, acting on paired donors, with incorporation or reduction of molecular oxygen"/>
    <property type="evidence" value="ECO:0007669"/>
    <property type="project" value="InterPro"/>
</dbReference>
<evidence type="ECO:0000256" key="6">
    <source>
        <dbReference type="PIRSR" id="PIRSR602403-1"/>
    </source>
</evidence>
<reference evidence="9" key="1">
    <citation type="journal article" date="2012" name="Science">
        <title>The Paleozoic origin of enzymatic lignin decomposition reconstructed from 31 fungal genomes.</title>
        <authorList>
            <person name="Floudas D."/>
            <person name="Binder M."/>
            <person name="Riley R."/>
            <person name="Barry K."/>
            <person name="Blanchette R.A."/>
            <person name="Henrissat B."/>
            <person name="Martinez A.T."/>
            <person name="Otillar R."/>
            <person name="Spatafora J.W."/>
            <person name="Yadav J.S."/>
            <person name="Aerts A."/>
            <person name="Benoit I."/>
            <person name="Boyd A."/>
            <person name="Carlson A."/>
            <person name="Copeland A."/>
            <person name="Coutinho P.M."/>
            <person name="de Vries R.P."/>
            <person name="Ferreira P."/>
            <person name="Findley K."/>
            <person name="Foster B."/>
            <person name="Gaskell J."/>
            <person name="Glotzer D."/>
            <person name="Gorecki P."/>
            <person name="Heitman J."/>
            <person name="Hesse C."/>
            <person name="Hori C."/>
            <person name="Igarashi K."/>
            <person name="Jurgens J.A."/>
            <person name="Kallen N."/>
            <person name="Kersten P."/>
            <person name="Kohler A."/>
            <person name="Kuees U."/>
            <person name="Kumar T.K.A."/>
            <person name="Kuo A."/>
            <person name="LaButti K."/>
            <person name="Larrondo L.F."/>
            <person name="Lindquist E."/>
            <person name="Ling A."/>
            <person name="Lombard V."/>
            <person name="Lucas S."/>
            <person name="Lundell T."/>
            <person name="Martin R."/>
            <person name="McLaughlin D.J."/>
            <person name="Morgenstern I."/>
            <person name="Morin E."/>
            <person name="Murat C."/>
            <person name="Nagy L.G."/>
            <person name="Nolan M."/>
            <person name="Ohm R.A."/>
            <person name="Patyshakuliyeva A."/>
            <person name="Rokas A."/>
            <person name="Ruiz-Duenas F.J."/>
            <person name="Sabat G."/>
            <person name="Salamov A."/>
            <person name="Samejima M."/>
            <person name="Schmutz J."/>
            <person name="Slot J.C."/>
            <person name="St John F."/>
            <person name="Stenlid J."/>
            <person name="Sun H."/>
            <person name="Sun S."/>
            <person name="Syed K."/>
            <person name="Tsang A."/>
            <person name="Wiebenga A."/>
            <person name="Young D."/>
            <person name="Pisabarro A."/>
            <person name="Eastwood D.C."/>
            <person name="Martin F."/>
            <person name="Cullen D."/>
            <person name="Grigoriev I.V."/>
            <person name="Hibbett D.S."/>
        </authorList>
    </citation>
    <scope>NUCLEOTIDE SEQUENCE [LARGE SCALE GENOMIC DNA]</scope>
    <source>
        <strain evidence="9">RWD-64-598 SS2</strain>
    </source>
</reference>
<keyword evidence="4 7" id="KW-0560">Oxidoreductase</keyword>
<evidence type="ECO:0000256" key="7">
    <source>
        <dbReference type="RuleBase" id="RU000461"/>
    </source>
</evidence>
<dbReference type="Pfam" id="PF00067">
    <property type="entry name" value="p450"/>
    <property type="match status" value="1"/>
</dbReference>
<dbReference type="GO" id="GO:0004497">
    <property type="term" value="F:monooxygenase activity"/>
    <property type="evidence" value="ECO:0007669"/>
    <property type="project" value="UniProtKB-KW"/>
</dbReference>
<dbReference type="OrthoDB" id="1844152at2759"/>
<evidence type="ECO:0000256" key="5">
    <source>
        <dbReference type="ARBA" id="ARBA00023004"/>
    </source>
</evidence>
<evidence type="ECO:0000256" key="1">
    <source>
        <dbReference type="ARBA" id="ARBA00001971"/>
    </source>
</evidence>
<dbReference type="SUPFAM" id="SSF48264">
    <property type="entry name" value="Cytochrome P450"/>
    <property type="match status" value="1"/>
</dbReference>
<protein>
    <submittedName>
        <fullName evidence="8">Cytochrome P450</fullName>
    </submittedName>
</protein>
<keyword evidence="9" id="KW-1185">Reference proteome</keyword>
<dbReference type="Proteomes" id="UP000053558">
    <property type="component" value="Unassembled WGS sequence"/>
</dbReference>
<name>A0A5M3MWR4_CONPW</name>